<dbReference type="SMART" id="SM00028">
    <property type="entry name" value="TPR"/>
    <property type="match status" value="4"/>
</dbReference>
<accession>A0A290QIW3</accession>
<dbReference type="PROSITE" id="PS50005">
    <property type="entry name" value="TPR"/>
    <property type="match status" value="1"/>
</dbReference>
<dbReference type="InterPro" id="IPR019734">
    <property type="entry name" value="TPR_rpt"/>
</dbReference>
<evidence type="ECO:0000313" key="2">
    <source>
        <dbReference type="EMBL" id="ATC63822.1"/>
    </source>
</evidence>
<dbReference type="Pfam" id="PF13432">
    <property type="entry name" value="TPR_16"/>
    <property type="match status" value="2"/>
</dbReference>
<dbReference type="InterPro" id="IPR011990">
    <property type="entry name" value="TPR-like_helical_dom_sf"/>
</dbReference>
<name>A0A290QIW3_9BACT</name>
<organism evidence="2 3">
    <name type="scientific">Nibricoccus aquaticus</name>
    <dbReference type="NCBI Taxonomy" id="2576891"/>
    <lineage>
        <taxon>Bacteria</taxon>
        <taxon>Pseudomonadati</taxon>
        <taxon>Verrucomicrobiota</taxon>
        <taxon>Opitutia</taxon>
        <taxon>Opitutales</taxon>
        <taxon>Opitutaceae</taxon>
        <taxon>Nibricoccus</taxon>
    </lineage>
</organism>
<dbReference type="Proteomes" id="UP000217265">
    <property type="component" value="Chromosome"/>
</dbReference>
<protein>
    <submittedName>
        <fullName evidence="2">Uncharacterized protein</fullName>
    </submittedName>
</protein>
<dbReference type="OrthoDB" id="184251at2"/>
<dbReference type="EMBL" id="CP023344">
    <property type="protein sequence ID" value="ATC63822.1"/>
    <property type="molecule type" value="Genomic_DNA"/>
</dbReference>
<sequence length="477" mass="53280">MKKTRLRIIGAIVTAMAVVSAVVWWRHAEQVRLVAAAALPQRPELGAWPEELRERIARAEERARTLFGAGVGLGELARLYHANGFLREAVCCYEGLGWIQPTEARWPHRQATILAGFGEMDAALLKERRAVELAPDYVPARLRLGDLLFKNNQPTDAAAEYQAVLRIQVDEPYAQLGLARVDFEAERWEQARRRLEPLVAQTNSLLGYDLIVTVHERLGLMERAAQGRSSGRASGAYRDVIDPWVDELLGDCYDPYRLGVASGAAARSGDLDTALRLLERAVIIAPSDLSAVFQLGVLHRERREFSSARSRFTECTRLDPGFADGWANLSALLEQLNDRAGAEQALVEGLRRCPESPGLHRMQARKLAQSGRRVEAVEAYRRSTRLRSNEAEPFVELAGLLFEMDRVQEGVEAMMGALSAEPQNPSALGLLAFYAISNGDKAGARDWLRRARLQPRVPREQMERLLTAYKEKFGETF</sequence>
<dbReference type="AlphaFoldDB" id="A0A290QIW3"/>
<dbReference type="RefSeq" id="WP_096055454.1">
    <property type="nucleotide sequence ID" value="NZ_CP023344.1"/>
</dbReference>
<dbReference type="Pfam" id="PF14559">
    <property type="entry name" value="TPR_19"/>
    <property type="match status" value="1"/>
</dbReference>
<proteinExistence type="predicted"/>
<dbReference type="Gene3D" id="1.25.40.10">
    <property type="entry name" value="Tetratricopeptide repeat domain"/>
    <property type="match status" value="2"/>
</dbReference>
<evidence type="ECO:0000313" key="3">
    <source>
        <dbReference type="Proteomes" id="UP000217265"/>
    </source>
</evidence>
<reference evidence="2 3" key="1">
    <citation type="submission" date="2017-09" db="EMBL/GenBank/DDBJ databases">
        <title>Complete genome sequence of Verrucomicrobial strain HZ-65, isolated from freshwater.</title>
        <authorList>
            <person name="Choi A."/>
        </authorList>
    </citation>
    <scope>NUCLEOTIDE SEQUENCE [LARGE SCALE GENOMIC DNA]</scope>
    <source>
        <strain evidence="2 3">HZ-65</strain>
    </source>
</reference>
<evidence type="ECO:0000256" key="1">
    <source>
        <dbReference type="PROSITE-ProRule" id="PRU00339"/>
    </source>
</evidence>
<keyword evidence="1" id="KW-0802">TPR repeat</keyword>
<dbReference type="PANTHER" id="PTHR44998:SF1">
    <property type="entry name" value="UDP-N-ACETYLGLUCOSAMINE--PEPTIDE N-ACETYLGLUCOSAMINYLTRANSFERASE 110 KDA SUBUNIT"/>
    <property type="match status" value="1"/>
</dbReference>
<gene>
    <name evidence="2" type="ORF">CMV30_07605</name>
</gene>
<dbReference type="SUPFAM" id="SSF48452">
    <property type="entry name" value="TPR-like"/>
    <property type="match status" value="2"/>
</dbReference>
<feature type="repeat" description="TPR" evidence="1">
    <location>
        <begin position="289"/>
        <end position="322"/>
    </location>
</feature>
<dbReference type="PANTHER" id="PTHR44998">
    <property type="match status" value="1"/>
</dbReference>
<dbReference type="KEGG" id="vbh:CMV30_07605"/>
<keyword evidence="3" id="KW-1185">Reference proteome</keyword>